<feature type="region of interest" description="Disordered" evidence="8">
    <location>
        <begin position="657"/>
        <end position="712"/>
    </location>
</feature>
<gene>
    <name evidence="10" type="ORF">Baya_5409</name>
</gene>
<evidence type="ECO:0000256" key="8">
    <source>
        <dbReference type="SAM" id="MobiDB-lite"/>
    </source>
</evidence>
<dbReference type="InterPro" id="IPR049899">
    <property type="entry name" value="Znf_C2HC_C3H"/>
</dbReference>
<accession>A0A556TWP8</accession>
<dbReference type="AlphaFoldDB" id="A0A556TWP8"/>
<dbReference type="Pfam" id="PF13913">
    <property type="entry name" value="zf-C2HC_2"/>
    <property type="match status" value="2"/>
</dbReference>
<feature type="region of interest" description="Disordered" evidence="8">
    <location>
        <begin position="455"/>
        <end position="476"/>
    </location>
</feature>
<keyword evidence="3" id="KW-0677">Repeat</keyword>
<feature type="domain" description="C2HC/C3H-type" evidence="9">
    <location>
        <begin position="144"/>
        <end position="173"/>
    </location>
</feature>
<evidence type="ECO:0000313" key="10">
    <source>
        <dbReference type="EMBL" id="TSK98495.1"/>
    </source>
</evidence>
<feature type="compositionally biased region" description="Polar residues" evidence="8">
    <location>
        <begin position="234"/>
        <end position="264"/>
    </location>
</feature>
<evidence type="ECO:0000259" key="9">
    <source>
        <dbReference type="PROSITE" id="PS52027"/>
    </source>
</evidence>
<feature type="compositionally biased region" description="Polar residues" evidence="8">
    <location>
        <begin position="490"/>
        <end position="507"/>
    </location>
</feature>
<dbReference type="InterPro" id="IPR026319">
    <property type="entry name" value="ZC2HC1A/B-like"/>
</dbReference>
<feature type="compositionally biased region" description="Low complexity" evidence="8">
    <location>
        <begin position="616"/>
        <end position="632"/>
    </location>
</feature>
<feature type="compositionally biased region" description="Polar residues" evidence="8">
    <location>
        <begin position="521"/>
        <end position="532"/>
    </location>
</feature>
<evidence type="ECO:0000256" key="3">
    <source>
        <dbReference type="ARBA" id="ARBA00022737"/>
    </source>
</evidence>
<feature type="region of interest" description="Disordered" evidence="8">
    <location>
        <begin position="178"/>
        <end position="276"/>
    </location>
</feature>
<evidence type="ECO:0000313" key="11">
    <source>
        <dbReference type="Proteomes" id="UP000319801"/>
    </source>
</evidence>
<dbReference type="EMBL" id="VCAZ01000024">
    <property type="protein sequence ID" value="TSK98495.1"/>
    <property type="molecule type" value="Genomic_DNA"/>
</dbReference>
<evidence type="ECO:0000256" key="1">
    <source>
        <dbReference type="ARBA" id="ARBA00010843"/>
    </source>
</evidence>
<feature type="region of interest" description="Disordered" evidence="8">
    <location>
        <begin position="726"/>
        <end position="758"/>
    </location>
</feature>
<keyword evidence="2" id="KW-0479">Metal-binding</keyword>
<keyword evidence="11" id="KW-1185">Reference proteome</keyword>
<dbReference type="PANTHER" id="PTHR13555:SF25">
    <property type="entry name" value="ZINC FINGER C2HC DOMAIN-CONTAINING PROTEIN 1A"/>
    <property type="match status" value="1"/>
</dbReference>
<keyword evidence="5" id="KW-0862">Zinc</keyword>
<comment type="caution">
    <text evidence="10">The sequence shown here is derived from an EMBL/GenBank/DDBJ whole genome shotgun (WGS) entry which is preliminary data.</text>
</comment>
<feature type="region of interest" description="Disordered" evidence="8">
    <location>
        <begin position="1"/>
        <end position="27"/>
    </location>
</feature>
<evidence type="ECO:0000256" key="2">
    <source>
        <dbReference type="ARBA" id="ARBA00022723"/>
    </source>
</evidence>
<dbReference type="OrthoDB" id="10066537at2759"/>
<evidence type="ECO:0000256" key="4">
    <source>
        <dbReference type="ARBA" id="ARBA00022771"/>
    </source>
</evidence>
<protein>
    <recommendedName>
        <fullName evidence="6">Zinc finger C2HC domain-containing protein 1A</fullName>
    </recommendedName>
</protein>
<feature type="region of interest" description="Disordered" evidence="8">
    <location>
        <begin position="613"/>
        <end position="641"/>
    </location>
</feature>
<name>A0A556TWP8_BAGYA</name>
<comment type="similarity">
    <text evidence="1">Belongs to the ZC2HC1 family.</text>
</comment>
<organism evidence="10 11">
    <name type="scientific">Bagarius yarrelli</name>
    <name type="common">Goonch</name>
    <name type="synonym">Bagrus yarrelli</name>
    <dbReference type="NCBI Taxonomy" id="175774"/>
    <lineage>
        <taxon>Eukaryota</taxon>
        <taxon>Metazoa</taxon>
        <taxon>Chordata</taxon>
        <taxon>Craniata</taxon>
        <taxon>Vertebrata</taxon>
        <taxon>Euteleostomi</taxon>
        <taxon>Actinopterygii</taxon>
        <taxon>Neopterygii</taxon>
        <taxon>Teleostei</taxon>
        <taxon>Ostariophysi</taxon>
        <taxon>Siluriformes</taxon>
        <taxon>Sisoridae</taxon>
        <taxon>Sisorinae</taxon>
        <taxon>Bagarius</taxon>
    </lineage>
</organism>
<dbReference type="Proteomes" id="UP000319801">
    <property type="component" value="Unassembled WGS sequence"/>
</dbReference>
<evidence type="ECO:0000256" key="5">
    <source>
        <dbReference type="ARBA" id="ARBA00022833"/>
    </source>
</evidence>
<feature type="region of interest" description="Disordered" evidence="8">
    <location>
        <begin position="488"/>
        <end position="568"/>
    </location>
</feature>
<dbReference type="GO" id="GO:0008270">
    <property type="term" value="F:zinc ion binding"/>
    <property type="evidence" value="ECO:0007669"/>
    <property type="project" value="UniProtKB-KW"/>
</dbReference>
<proteinExistence type="inferred from homology"/>
<evidence type="ECO:0000256" key="6">
    <source>
        <dbReference type="ARBA" id="ARBA00041098"/>
    </source>
</evidence>
<dbReference type="PANTHER" id="PTHR13555">
    <property type="entry name" value="C2H2 ZINC FINGER CGI-62-RELATED"/>
    <property type="match status" value="1"/>
</dbReference>
<reference evidence="10 11" key="1">
    <citation type="journal article" date="2019" name="Genome Biol. Evol.">
        <title>Whole-Genome Sequencing of the Giant Devil Catfish, Bagarius yarrelli.</title>
        <authorList>
            <person name="Jiang W."/>
            <person name="Lv Y."/>
            <person name="Cheng L."/>
            <person name="Yang K."/>
            <person name="Chao B."/>
            <person name="Wang X."/>
            <person name="Li Y."/>
            <person name="Pan X."/>
            <person name="You X."/>
            <person name="Zhang Y."/>
            <person name="Yang J."/>
            <person name="Li J."/>
            <person name="Zhang X."/>
            <person name="Liu S."/>
            <person name="Sun C."/>
            <person name="Yang J."/>
            <person name="Shi Q."/>
        </authorList>
    </citation>
    <scope>NUCLEOTIDE SEQUENCE [LARGE SCALE GENOMIC DNA]</scope>
    <source>
        <strain evidence="10">JWS20170419001</strain>
        <tissue evidence="10">Muscle</tissue>
    </source>
</reference>
<feature type="compositionally biased region" description="Low complexity" evidence="8">
    <location>
        <begin position="202"/>
        <end position="220"/>
    </location>
</feature>
<evidence type="ECO:0000256" key="7">
    <source>
        <dbReference type="PROSITE-ProRule" id="PRU01371"/>
    </source>
</evidence>
<sequence>MMACAGADQREYEREREDGQIRKDDTPASCQETIHQCHTRGGVEGRVLGEATGYPLLQQHLLLLLRKMEELDESVPAGEELLPCKVCGRNFLPRVLPEAPKKPSNWRRKHEEFIATIRAAKGLNQVMRDGGPLPPPPPPSYDPDYIQCPYCQRRFSENAAERHIKFCKEQAARITNKGKFPGNEKAKPPARTQYKPALVKKTSPVTSTSLASPAATSRLPQRPAAGGTGIPATKSPSGSLRNVNAPASFSPSRPNTGGVTSPPSGVNPKPKGVVAPNALKSTSYAGGMNKKKVYNSNNYNSRNEMKNDSAVDFSTQGTKFCHECGTKYPVDWAKFCCECGKFHQRGSLQLCDSPRRILHFNTHHRLNYSPYKTPDRSGSALRFNRRCYEGSGNLLFPVSDFKSDFYVHRLNLRAFCRMERSLFTSSDVSDFHLISSLFNCAYAFPSPDCLQVTSSRAAQPQSHGPEPQQPCPSSGIYYSSSTLPAPRLSSPLNSMRPSGTTTSSATKLQRLGSASDAPAYATTQRLHSSSSPKPSPARLAKSYSSSSPINAVGAGGTTSSSPIHALPPNNASLLHQQLSVGSYATLSPTKRLVHSSEQYKISNELYATATLQRPGSLAGSRSSYSSQHSHTGSDLRPLQSPEHHIEPIYEERVFQKGPMRSLSQSQAEPPAPGHTGNYRTNTAPSSPGVDSAPLQRASSQNAGGTFPRGGYAGYVEPYRTLQYCSSVESPYSKSGPALPPEGTLARSPSIDSIQKDPR</sequence>
<dbReference type="PROSITE" id="PS52027">
    <property type="entry name" value="ZF_C2HC_C3H"/>
    <property type="match status" value="1"/>
</dbReference>
<keyword evidence="4 7" id="KW-0863">Zinc-finger</keyword>
<feature type="compositionally biased region" description="Basic and acidic residues" evidence="8">
    <location>
        <begin position="8"/>
        <end position="26"/>
    </location>
</feature>